<name>A0ABP0HFS3_9DINO</name>
<organism evidence="1 2">
    <name type="scientific">Durusdinium trenchii</name>
    <dbReference type="NCBI Taxonomy" id="1381693"/>
    <lineage>
        <taxon>Eukaryota</taxon>
        <taxon>Sar</taxon>
        <taxon>Alveolata</taxon>
        <taxon>Dinophyceae</taxon>
        <taxon>Suessiales</taxon>
        <taxon>Symbiodiniaceae</taxon>
        <taxon>Durusdinium</taxon>
    </lineage>
</organism>
<protein>
    <recommendedName>
        <fullName evidence="3">GST N-terminal domain-containing protein</fullName>
    </recommendedName>
</protein>
<gene>
    <name evidence="1" type="ORF">CCMP2556_LOCUS1506</name>
</gene>
<keyword evidence="2" id="KW-1185">Reference proteome</keyword>
<reference evidence="1 2" key="1">
    <citation type="submission" date="2024-02" db="EMBL/GenBank/DDBJ databases">
        <authorList>
            <person name="Chen Y."/>
            <person name="Shah S."/>
            <person name="Dougan E. K."/>
            <person name="Thang M."/>
            <person name="Chan C."/>
        </authorList>
    </citation>
    <scope>NUCLEOTIDE SEQUENCE [LARGE SCALE GENOMIC DNA]</scope>
</reference>
<accession>A0ABP0HFS3</accession>
<evidence type="ECO:0000313" key="2">
    <source>
        <dbReference type="Proteomes" id="UP001642484"/>
    </source>
</evidence>
<comment type="caution">
    <text evidence="1">The sequence shown here is derived from an EMBL/GenBank/DDBJ whole genome shotgun (WGS) entry which is preliminary data.</text>
</comment>
<evidence type="ECO:0008006" key="3">
    <source>
        <dbReference type="Google" id="ProtNLM"/>
    </source>
</evidence>
<sequence length="256" mass="28982">MTGELYTIPFSHYCELARWSLQEAKVSFVEYPYLPGVHTFFGPMERIRKRRSGGESTGKGQGTPLYLTSDGQILDDSWQILSLTGLTGLPVSEDMKALLNYQIGPQVRSIVYADLLRPEKGCPVSWWQRGLWSLGGFRRKVSSVMKQQMVGDEERQAKTLKDFEEAIEKVEAELSKPDGCFQGAPNELTASALALAALFAPAVCPAEYTGGFVPEIKPETFSEAHQERIRQWRQRPIGQFTLELYRRHRMRCVSRS</sequence>
<proteinExistence type="predicted"/>
<dbReference type="EMBL" id="CAXAMN010000503">
    <property type="protein sequence ID" value="CAK8989066.1"/>
    <property type="molecule type" value="Genomic_DNA"/>
</dbReference>
<dbReference type="Proteomes" id="UP001642484">
    <property type="component" value="Unassembled WGS sequence"/>
</dbReference>
<evidence type="ECO:0000313" key="1">
    <source>
        <dbReference type="EMBL" id="CAK8989066.1"/>
    </source>
</evidence>